<dbReference type="CDD" id="cd06558">
    <property type="entry name" value="crotonase-like"/>
    <property type="match status" value="1"/>
</dbReference>
<dbReference type="InterPro" id="IPR018376">
    <property type="entry name" value="Enoyl-CoA_hyd/isom_CS"/>
</dbReference>
<dbReference type="PANTHER" id="PTHR43802:SF1">
    <property type="entry name" value="IP11341P-RELATED"/>
    <property type="match status" value="1"/>
</dbReference>
<dbReference type="OrthoDB" id="9795613at2"/>
<dbReference type="PANTHER" id="PTHR43802">
    <property type="entry name" value="ENOYL-COA HYDRATASE"/>
    <property type="match status" value="1"/>
</dbReference>
<dbReference type="EMBL" id="OBEL01000003">
    <property type="protein sequence ID" value="SNZ19997.1"/>
    <property type="molecule type" value="Genomic_DNA"/>
</dbReference>
<reference evidence="3 4" key="1">
    <citation type="submission" date="2017-09" db="EMBL/GenBank/DDBJ databases">
        <authorList>
            <person name="Ehlers B."/>
            <person name="Leendertz F.H."/>
        </authorList>
    </citation>
    <scope>NUCLEOTIDE SEQUENCE [LARGE SCALE GENOMIC DNA]</scope>
    <source>
        <strain evidence="3 4">DSM 18289</strain>
    </source>
</reference>
<evidence type="ECO:0000256" key="1">
    <source>
        <dbReference type="ARBA" id="ARBA00005254"/>
    </source>
</evidence>
<dbReference type="Proteomes" id="UP000219439">
    <property type="component" value="Unassembled WGS sequence"/>
</dbReference>
<dbReference type="SUPFAM" id="SSF52096">
    <property type="entry name" value="ClpP/crotonase"/>
    <property type="match status" value="1"/>
</dbReference>
<dbReference type="InterPro" id="IPR001753">
    <property type="entry name" value="Enoyl-CoA_hydra/iso"/>
</dbReference>
<dbReference type="InterPro" id="IPR029045">
    <property type="entry name" value="ClpP/crotonase-like_dom_sf"/>
</dbReference>
<name>A0A285PFI3_9HYPH</name>
<dbReference type="GO" id="GO:0003824">
    <property type="term" value="F:catalytic activity"/>
    <property type="evidence" value="ECO:0007669"/>
    <property type="project" value="InterPro"/>
</dbReference>
<dbReference type="RefSeq" id="WP_097154346.1">
    <property type="nucleotide sequence ID" value="NZ_OBEL01000003.1"/>
</dbReference>
<evidence type="ECO:0000313" key="3">
    <source>
        <dbReference type="EMBL" id="SNZ19997.1"/>
    </source>
</evidence>
<dbReference type="PROSITE" id="PS00166">
    <property type="entry name" value="ENOYL_COA_HYDRATASE"/>
    <property type="match status" value="1"/>
</dbReference>
<sequence>MSDFCYETVTSQIVADGVRKISLNRPDVLNAMNPSLIADLAQAFEDANRDSKSRVLILTGEGRAFCAGDDRKAHRHPESESEARQLTLAIQRVTRAISLGEKPVVGAINGWAVGGGFEWAINCDFPIWAESARGFFPEVSLNLFVTGGVTSLLPALVGLNKAREMLFFGERYSSAELLELGVAWRMVGDEQLQSEALAVAQKLANLPPLSVRAMKRVLNQSAFQNLNNAMDRETEATIAGFMDPQTTKLLQDF</sequence>
<accession>A0A285PFI3</accession>
<protein>
    <submittedName>
        <fullName evidence="3">Enoyl-CoA hydratase/carnithine racemase</fullName>
    </submittedName>
</protein>
<keyword evidence="4" id="KW-1185">Reference proteome</keyword>
<dbReference type="Gene3D" id="3.90.226.10">
    <property type="entry name" value="2-enoyl-CoA Hydratase, Chain A, domain 1"/>
    <property type="match status" value="1"/>
</dbReference>
<gene>
    <name evidence="3" type="ORF">SAMN06265368_3093</name>
</gene>
<evidence type="ECO:0000313" key="4">
    <source>
        <dbReference type="Proteomes" id="UP000219439"/>
    </source>
</evidence>
<dbReference type="Pfam" id="PF00378">
    <property type="entry name" value="ECH_1"/>
    <property type="match status" value="1"/>
</dbReference>
<organism evidence="3 4">
    <name type="scientific">Cohaesibacter gelatinilyticus</name>
    <dbReference type="NCBI Taxonomy" id="372072"/>
    <lineage>
        <taxon>Bacteria</taxon>
        <taxon>Pseudomonadati</taxon>
        <taxon>Pseudomonadota</taxon>
        <taxon>Alphaproteobacteria</taxon>
        <taxon>Hyphomicrobiales</taxon>
        <taxon>Cohaesibacteraceae</taxon>
    </lineage>
</organism>
<dbReference type="AlphaFoldDB" id="A0A285PFI3"/>
<comment type="similarity">
    <text evidence="1 2">Belongs to the enoyl-CoA hydratase/isomerase family.</text>
</comment>
<evidence type="ECO:0000256" key="2">
    <source>
        <dbReference type="RuleBase" id="RU003707"/>
    </source>
</evidence>
<proteinExistence type="inferred from homology"/>